<keyword evidence="1" id="KW-0378">Hydrolase</keyword>
<dbReference type="GeneID" id="26828094"/>
<protein>
    <submittedName>
        <fullName evidence="1">Helicase-primase subunit</fullName>
    </submittedName>
</protein>
<keyword evidence="1" id="KW-0347">Helicase</keyword>
<reference evidence="1 2" key="1">
    <citation type="journal article" date="2016" name="BMC Genomics">
        <title>The first genome sequence of a metatherian herpesvirus: Macropodid herpesvirus 1.</title>
        <authorList>
            <person name="Vaz P.K."/>
            <person name="Mahony T.J."/>
            <person name="Hartley C.A."/>
            <person name="Fowler E.V."/>
            <person name="Ficorilli N."/>
            <person name="Lee S.W."/>
            <person name="Gilkerson J.R."/>
            <person name="Browning G.F."/>
            <person name="Devlin J.M."/>
        </authorList>
    </citation>
    <scope>NUCLEOTIDE SEQUENCE [LARGE SCALE GENOMIC DNA]</scope>
    <source>
        <strain evidence="1">MaHV1.3076/08</strain>
    </source>
</reference>
<evidence type="ECO:0000313" key="1">
    <source>
        <dbReference type="EMBL" id="AMB17006.1"/>
    </source>
</evidence>
<dbReference type="HAMAP" id="MF_04010">
    <property type="entry name" value="HSV_HEPA"/>
    <property type="match status" value="1"/>
</dbReference>
<accession>A0A0Y0A4B2</accession>
<dbReference type="InterPro" id="IPR004996">
    <property type="entry name" value="HSV_HEPA"/>
</dbReference>
<proteinExistence type="inferred from homology"/>
<keyword evidence="1" id="KW-0067">ATP-binding</keyword>
<dbReference type="EMBL" id="KT594769">
    <property type="protein sequence ID" value="AMB17006.1"/>
    <property type="molecule type" value="Genomic_DNA"/>
</dbReference>
<evidence type="ECO:0000313" key="2">
    <source>
        <dbReference type="Proteomes" id="UP000169848"/>
    </source>
</evidence>
<organism evidence="1 2">
    <name type="scientific">Macropodid alphaherpesvirus 1</name>
    <dbReference type="NCBI Taxonomy" id="137443"/>
    <lineage>
        <taxon>Viruses</taxon>
        <taxon>Duplodnaviria</taxon>
        <taxon>Heunggongvirae</taxon>
        <taxon>Peploviricota</taxon>
        <taxon>Herviviricetes</taxon>
        <taxon>Herpesvirales</taxon>
        <taxon>Orthoherpesviridae</taxon>
        <taxon>Alphaherpesvirinae</taxon>
        <taxon>Simplexvirus</taxon>
        <taxon>Simplexvirus macropodidalpha1</taxon>
    </lineage>
</organism>
<dbReference type="GO" id="GO:0019079">
    <property type="term" value="P:viral genome replication"/>
    <property type="evidence" value="ECO:0007669"/>
    <property type="project" value="InterPro"/>
</dbReference>
<keyword evidence="1" id="KW-0547">Nucleotide-binding</keyword>
<dbReference type="KEGG" id="vg:26828094"/>
<dbReference type="Proteomes" id="UP000169848">
    <property type="component" value="Segment"/>
</dbReference>
<dbReference type="OrthoDB" id="2958at10239"/>
<dbReference type="GO" id="GO:0004386">
    <property type="term" value="F:helicase activity"/>
    <property type="evidence" value="ECO:0007669"/>
    <property type="project" value="UniProtKB-KW"/>
</dbReference>
<keyword evidence="2" id="KW-1185">Reference proteome</keyword>
<sequence>MAKPHLVCYEEYITSVTIYAVWDTPRPRDQLHVLFYLIARNLEGSGCNARFSEVNIPLQRVRDACGGAPLTAGGICEIASLAANPTRSPLAAIKNTHMWRAIYACFFDELERTVGSIGLFSPSIVTVDTRTNLITQITRISGTRESARGAILSISAKIPVEPAAIEARAAEGSTHSVAWARLAALQDNPSAASDASLEVSMTTKTAQVTRTYLSLQAPPVVKTGLIQDIFTVADFILEISNPRQPIQVRVLLPTNFDYFAVDNNTFSAPAILALFRQWHAAIYSTTSLIKPIFVFLGPEFEPERESIDHLAVLGFPGWPVIRVDSQPRPGSRLQTVLATHVGFDGLWPNTGIYAILTPTGAAQITSYVTQNLPRHIMVEISRWSSTTPNPHLLDPPAAIGPVILTHFRFKTIRGALLAILLDGAGRQQPSGALIPNSLPRLQRLLAEAKLHPWAEDIIELIMDEVYIAYPPVRQIIEGLLFIIGTQFESIANAVQFAMCGGTMSSFWGLFDLPNNDLDFVNKTTRTACIFMELETHKFLLSIFDIEDSSVLPSLTLVNNYTHAVLWDHEGYWFWNQNTEAEHLTGFPLLGVVYSEAAQMVKETLRVISPLFAMSDVNISDVVSTMEEACETFLCKAFENRTNPEYWISQTSEALTTPIPSAAFHGGSLLDNAKATKKIVFVGSCEGGSVGVHVDLFPKPRVLPPIDCSRHLKPILQIVGKVFTGVLRGIDDDAAPFIYAFEEKMAFLFTG</sequence>
<dbReference type="RefSeq" id="YP_009227241.1">
    <property type="nucleotide sequence ID" value="NC_029132.1"/>
</dbReference>
<gene>
    <name evidence="1" type="primary">UL8</name>
</gene>
<name>A0A0Y0A4B2_9ALPH</name>
<dbReference type="Pfam" id="PF03324">
    <property type="entry name" value="Herpes_HEPA"/>
    <property type="match status" value="1"/>
</dbReference>